<dbReference type="PANTHER" id="PTHR30069:SF29">
    <property type="entry name" value="HEMOGLOBIN AND HEMOGLOBIN-HAPTOGLOBIN-BINDING PROTEIN 1-RELATED"/>
    <property type="match status" value="1"/>
</dbReference>
<dbReference type="InterPro" id="IPR039426">
    <property type="entry name" value="TonB-dep_rcpt-like"/>
</dbReference>
<evidence type="ECO:0000313" key="15">
    <source>
        <dbReference type="EMBL" id="RZT95409.1"/>
    </source>
</evidence>
<dbReference type="PANTHER" id="PTHR30069">
    <property type="entry name" value="TONB-DEPENDENT OUTER MEMBRANE RECEPTOR"/>
    <property type="match status" value="1"/>
</dbReference>
<evidence type="ECO:0000256" key="9">
    <source>
        <dbReference type="ARBA" id="ARBA00023237"/>
    </source>
</evidence>
<dbReference type="Pfam" id="PF00593">
    <property type="entry name" value="TonB_dep_Rec_b-barrel"/>
    <property type="match status" value="1"/>
</dbReference>
<feature type="chain" id="PRO_5020299277" evidence="12">
    <location>
        <begin position="22"/>
        <end position="724"/>
    </location>
</feature>
<sequence>MKRTFLTAFALLSFMNFASQAKDEPVVDTTAVRHLNLNEVQINASRVNAKLKDLPQKVDVITRRVIESTSALDMGELLKKTAGVDIIQYPGVSSAISMRGFAPSTSNKYNVILIDGRPAGTTNIATIDMSNVERVEILKGPFSAQYGSSAMAGVINIVTKESHKDMSGSVGVAYGSFKTFKGNLSVGGSLSESMDFDVSYNYQKQGDDYKVGKKNFWGKSDAESILDQSTYGERMEHSQFERHNANARLGFILNENWKINMNQSVFIANGIETPGSFWHIYGMNSKDINQYRTSADVLGTMGIHNLSFSPFHSKEESTTFNSKYGNTESTHKNYGFILQDAFKLGDHSLAFGVDNKNDLYETNKWSLAGDEAAPYRPNYLTQTTGLFGQINTKAIDGKLNLAMGARYDHIQFELKNSEFFFVDNRKEEYEVFTQNVGAKYEIIDGLSVHSAWGNAFLAPDAFQVAGEYTKGSTTYKGNSNLKAEQSNTFDIGFEYNKFAKGIKFDFTYFTTHHNNKIVGKTIDPDGTSGTGDEYESYINADRADMDGIEIEASYDFGALADYNYSLKMYVNYTHLIDATVTQHVKKEDSTFGNEESPMRYVRDNNANFGIEFDNLKGFTTQLNARYIGHRYEDNYMYEADYSNWPSVSKMPINFNGTAVRSGLENEDVLRHPEFMVFDYSASYTFKEKYTFGLTISNLLDENYTEKDGYNMPGRSIIAKLAYRF</sequence>
<dbReference type="AlphaFoldDB" id="A0A4Q7VH70"/>
<name>A0A4Q7VH70_9BACT</name>
<dbReference type="Gene3D" id="2.40.170.20">
    <property type="entry name" value="TonB-dependent receptor, beta-barrel domain"/>
    <property type="match status" value="1"/>
</dbReference>
<gene>
    <name evidence="15" type="ORF">EV201_0028</name>
</gene>
<reference evidence="15 16" key="1">
    <citation type="submission" date="2019-02" db="EMBL/GenBank/DDBJ databases">
        <title>Genomic Encyclopedia of Type Strains, Phase IV (KMG-IV): sequencing the most valuable type-strain genomes for metagenomic binning, comparative biology and taxonomic classification.</title>
        <authorList>
            <person name="Goeker M."/>
        </authorList>
    </citation>
    <scope>NUCLEOTIDE SEQUENCE [LARGE SCALE GENOMIC DNA]</scope>
    <source>
        <strain evidence="15 16">DSM 28825</strain>
    </source>
</reference>
<proteinExistence type="inferred from homology"/>
<feature type="signal peptide" evidence="12">
    <location>
        <begin position="1"/>
        <end position="21"/>
    </location>
</feature>
<feature type="domain" description="TonB-dependent receptor plug" evidence="14">
    <location>
        <begin position="51"/>
        <end position="154"/>
    </location>
</feature>
<keyword evidence="8 15" id="KW-0675">Receptor</keyword>
<keyword evidence="9 10" id="KW-0998">Cell outer membrane</keyword>
<dbReference type="Proteomes" id="UP000293562">
    <property type="component" value="Unassembled WGS sequence"/>
</dbReference>
<evidence type="ECO:0000256" key="8">
    <source>
        <dbReference type="ARBA" id="ARBA00023170"/>
    </source>
</evidence>
<keyword evidence="3 10" id="KW-1134">Transmembrane beta strand</keyword>
<evidence type="ECO:0000256" key="12">
    <source>
        <dbReference type="SAM" id="SignalP"/>
    </source>
</evidence>
<keyword evidence="4 10" id="KW-0812">Transmembrane</keyword>
<dbReference type="InterPro" id="IPR036942">
    <property type="entry name" value="Beta-barrel_TonB_sf"/>
</dbReference>
<dbReference type="CDD" id="cd01347">
    <property type="entry name" value="ligand_gated_channel"/>
    <property type="match status" value="1"/>
</dbReference>
<evidence type="ECO:0000256" key="2">
    <source>
        <dbReference type="ARBA" id="ARBA00022448"/>
    </source>
</evidence>
<evidence type="ECO:0000256" key="1">
    <source>
        <dbReference type="ARBA" id="ARBA00004571"/>
    </source>
</evidence>
<comment type="subcellular location">
    <subcellularLocation>
        <location evidence="1 10">Cell outer membrane</location>
        <topology evidence="1 10">Multi-pass membrane protein</topology>
    </subcellularLocation>
</comment>
<keyword evidence="7 10" id="KW-0472">Membrane</keyword>
<dbReference type="Gene3D" id="2.170.130.10">
    <property type="entry name" value="TonB-dependent receptor, plug domain"/>
    <property type="match status" value="1"/>
</dbReference>
<dbReference type="GO" id="GO:0009279">
    <property type="term" value="C:cell outer membrane"/>
    <property type="evidence" value="ECO:0007669"/>
    <property type="project" value="UniProtKB-SubCell"/>
</dbReference>
<keyword evidence="16" id="KW-1185">Reference proteome</keyword>
<dbReference type="RefSeq" id="WP_130305383.1">
    <property type="nucleotide sequence ID" value="NZ_SHKN01000001.1"/>
</dbReference>
<evidence type="ECO:0000256" key="11">
    <source>
        <dbReference type="RuleBase" id="RU003357"/>
    </source>
</evidence>
<feature type="domain" description="TonB-dependent receptor-like beta-barrel" evidence="13">
    <location>
        <begin position="189"/>
        <end position="698"/>
    </location>
</feature>
<comment type="caution">
    <text evidence="15">The sequence shown here is derived from an EMBL/GenBank/DDBJ whole genome shotgun (WGS) entry which is preliminary data.</text>
</comment>
<dbReference type="GO" id="GO:0015344">
    <property type="term" value="F:siderophore uptake transmembrane transporter activity"/>
    <property type="evidence" value="ECO:0007669"/>
    <property type="project" value="TreeGrafter"/>
</dbReference>
<keyword evidence="6 11" id="KW-0798">TonB box</keyword>
<dbReference type="OrthoDB" id="9758472at2"/>
<dbReference type="InterPro" id="IPR012910">
    <property type="entry name" value="Plug_dom"/>
</dbReference>
<dbReference type="SUPFAM" id="SSF56935">
    <property type="entry name" value="Porins"/>
    <property type="match status" value="1"/>
</dbReference>
<evidence type="ECO:0000256" key="5">
    <source>
        <dbReference type="ARBA" id="ARBA00022729"/>
    </source>
</evidence>
<dbReference type="GO" id="GO:0044718">
    <property type="term" value="P:siderophore transmembrane transport"/>
    <property type="evidence" value="ECO:0007669"/>
    <property type="project" value="TreeGrafter"/>
</dbReference>
<dbReference type="PROSITE" id="PS52016">
    <property type="entry name" value="TONB_DEPENDENT_REC_3"/>
    <property type="match status" value="1"/>
</dbReference>
<comment type="similarity">
    <text evidence="10 11">Belongs to the TonB-dependent receptor family.</text>
</comment>
<keyword evidence="5 12" id="KW-0732">Signal</keyword>
<protein>
    <submittedName>
        <fullName evidence="15">Hemoglobin/transferrin/lactoferrin receptor protein/vitamin B12 transporter</fullName>
    </submittedName>
</protein>
<evidence type="ECO:0000256" key="7">
    <source>
        <dbReference type="ARBA" id="ARBA00023136"/>
    </source>
</evidence>
<evidence type="ECO:0000256" key="6">
    <source>
        <dbReference type="ARBA" id="ARBA00023077"/>
    </source>
</evidence>
<evidence type="ECO:0000313" key="16">
    <source>
        <dbReference type="Proteomes" id="UP000293562"/>
    </source>
</evidence>
<dbReference type="InterPro" id="IPR037066">
    <property type="entry name" value="Plug_dom_sf"/>
</dbReference>
<dbReference type="Pfam" id="PF07715">
    <property type="entry name" value="Plug"/>
    <property type="match status" value="1"/>
</dbReference>
<evidence type="ECO:0000259" key="13">
    <source>
        <dbReference type="Pfam" id="PF00593"/>
    </source>
</evidence>
<dbReference type="InterPro" id="IPR000531">
    <property type="entry name" value="Beta-barrel_TonB"/>
</dbReference>
<evidence type="ECO:0000256" key="4">
    <source>
        <dbReference type="ARBA" id="ARBA00022692"/>
    </source>
</evidence>
<keyword evidence="2 10" id="KW-0813">Transport</keyword>
<evidence type="ECO:0000256" key="10">
    <source>
        <dbReference type="PROSITE-ProRule" id="PRU01360"/>
    </source>
</evidence>
<organism evidence="15 16">
    <name type="scientific">Ancylomarina subtilis</name>
    <dbReference type="NCBI Taxonomy" id="1639035"/>
    <lineage>
        <taxon>Bacteria</taxon>
        <taxon>Pseudomonadati</taxon>
        <taxon>Bacteroidota</taxon>
        <taxon>Bacteroidia</taxon>
        <taxon>Marinilabiliales</taxon>
        <taxon>Marinifilaceae</taxon>
        <taxon>Ancylomarina</taxon>
    </lineage>
</organism>
<evidence type="ECO:0000259" key="14">
    <source>
        <dbReference type="Pfam" id="PF07715"/>
    </source>
</evidence>
<accession>A0A4Q7VH70</accession>
<dbReference type="EMBL" id="SHKN01000001">
    <property type="protein sequence ID" value="RZT95409.1"/>
    <property type="molecule type" value="Genomic_DNA"/>
</dbReference>
<evidence type="ECO:0000256" key="3">
    <source>
        <dbReference type="ARBA" id="ARBA00022452"/>
    </source>
</evidence>